<dbReference type="CDD" id="cd17574">
    <property type="entry name" value="REC_OmpR"/>
    <property type="match status" value="1"/>
</dbReference>
<evidence type="ECO:0000256" key="1">
    <source>
        <dbReference type="ARBA" id="ARBA00000085"/>
    </source>
</evidence>
<keyword evidence="6" id="KW-0902">Two-component regulatory system</keyword>
<dbReference type="Pfam" id="PF02518">
    <property type="entry name" value="HATPase_c"/>
    <property type="match status" value="1"/>
</dbReference>
<dbReference type="EC" id="2.7.13.3" evidence="2"/>
<dbReference type="Gene3D" id="3.30.565.10">
    <property type="entry name" value="Histidine kinase-like ATPase, C-terminal domain"/>
    <property type="match status" value="1"/>
</dbReference>
<name>A0ABT3L5E1_9CYAN</name>
<feature type="transmembrane region" description="Helical" evidence="9">
    <location>
        <begin position="300"/>
        <end position="327"/>
    </location>
</feature>
<dbReference type="SMART" id="SM00388">
    <property type="entry name" value="HisKA"/>
    <property type="match status" value="1"/>
</dbReference>
<feature type="domain" description="Response regulatory" evidence="11">
    <location>
        <begin position="804"/>
        <end position="916"/>
    </location>
</feature>
<dbReference type="SMART" id="SM00387">
    <property type="entry name" value="HATPase_c"/>
    <property type="match status" value="1"/>
</dbReference>
<feature type="transmembrane region" description="Helical" evidence="9">
    <location>
        <begin position="12"/>
        <end position="32"/>
    </location>
</feature>
<dbReference type="InterPro" id="IPR003594">
    <property type="entry name" value="HATPase_dom"/>
</dbReference>
<dbReference type="Gene3D" id="6.10.340.10">
    <property type="match status" value="1"/>
</dbReference>
<proteinExistence type="predicted"/>
<dbReference type="SUPFAM" id="SSF52172">
    <property type="entry name" value="CheY-like"/>
    <property type="match status" value="2"/>
</dbReference>
<comment type="catalytic activity">
    <reaction evidence="1">
        <text>ATP + protein L-histidine = ADP + protein N-phospho-L-histidine.</text>
        <dbReference type="EC" id="2.7.13.3"/>
    </reaction>
</comment>
<dbReference type="Gene3D" id="3.30.450.20">
    <property type="entry name" value="PAS domain"/>
    <property type="match status" value="1"/>
</dbReference>
<dbReference type="InterPro" id="IPR036890">
    <property type="entry name" value="HATPase_C_sf"/>
</dbReference>
<dbReference type="Gene3D" id="3.40.50.2300">
    <property type="match status" value="2"/>
</dbReference>
<accession>A0ABT3L5E1</accession>
<dbReference type="PANTHER" id="PTHR43047:SF72">
    <property type="entry name" value="OSMOSENSING HISTIDINE PROTEIN KINASE SLN1"/>
    <property type="match status" value="1"/>
</dbReference>
<dbReference type="InterPro" id="IPR003661">
    <property type="entry name" value="HisK_dim/P_dom"/>
</dbReference>
<keyword evidence="13" id="KW-1185">Reference proteome</keyword>
<dbReference type="InterPro" id="IPR004358">
    <property type="entry name" value="Sig_transdc_His_kin-like_C"/>
</dbReference>
<feature type="modified residue" description="4-aspartylphosphate" evidence="7">
    <location>
        <position position="733"/>
    </location>
</feature>
<feature type="domain" description="Response regulatory" evidence="11">
    <location>
        <begin position="684"/>
        <end position="797"/>
    </location>
</feature>
<organism evidence="12 13">
    <name type="scientific">Spirulina subsalsa FACHB-351</name>
    <dbReference type="NCBI Taxonomy" id="234711"/>
    <lineage>
        <taxon>Bacteria</taxon>
        <taxon>Bacillati</taxon>
        <taxon>Cyanobacteriota</taxon>
        <taxon>Cyanophyceae</taxon>
        <taxon>Spirulinales</taxon>
        <taxon>Spirulinaceae</taxon>
        <taxon>Spirulina</taxon>
    </lineage>
</organism>
<dbReference type="CDD" id="cd18774">
    <property type="entry name" value="PDC2_HK_sensor"/>
    <property type="match status" value="1"/>
</dbReference>
<dbReference type="PRINTS" id="PR00344">
    <property type="entry name" value="BCTRLSENSOR"/>
</dbReference>
<keyword evidence="9" id="KW-0472">Membrane</keyword>
<keyword evidence="3 7" id="KW-0597">Phosphoprotein</keyword>
<evidence type="ECO:0000259" key="11">
    <source>
        <dbReference type="PROSITE" id="PS50110"/>
    </source>
</evidence>
<dbReference type="InterPro" id="IPR005467">
    <property type="entry name" value="His_kinase_dom"/>
</dbReference>
<dbReference type="RefSeq" id="WP_265264078.1">
    <property type="nucleotide sequence ID" value="NZ_JAIHOM010000033.1"/>
</dbReference>
<dbReference type="CDD" id="cd00082">
    <property type="entry name" value="HisKA"/>
    <property type="match status" value="1"/>
</dbReference>
<evidence type="ECO:0000313" key="13">
    <source>
        <dbReference type="Proteomes" id="UP001526426"/>
    </source>
</evidence>
<comment type="caution">
    <text evidence="12">The sequence shown here is derived from an EMBL/GenBank/DDBJ whole genome shotgun (WGS) entry which is preliminary data.</text>
</comment>
<keyword evidence="9" id="KW-1133">Transmembrane helix</keyword>
<dbReference type="InterPro" id="IPR036097">
    <property type="entry name" value="HisK_dim/P_sf"/>
</dbReference>
<dbReference type="Pfam" id="PF00512">
    <property type="entry name" value="HisKA"/>
    <property type="match status" value="1"/>
</dbReference>
<sequence>MTIHLKSIGSKLFIYVLGGALIGLSTMSYVFYQLLEKLYIEQIKGTLSSQVQEIETELARVEQAMKSLSLTITMFDRLGLEDEETYRELAFKAFTGRSPLTMGVGFGQAPFQLAGDKELYWPYFFMDQELPDQVGEPLPAPNSKIRYVDVFEIENYSELDYYNLPVEAGKGIWLEPFEWYGLTITNLTAPVYSEEEELLAVIGLDISVTDLTNRVETPETWGSGYFVILSQQGNLLAYPPKPEKAKVLATYQDIPELQSVWSEIGDRDQGLMVREGHYWAYQRVPGTEWLMLAAVPQSVVLLPVLGVTVGGALGAGIVLALVVFLFVRRLNRRLQPIVGECHRLAEEDLARSQRLQAEGQTLDNSDLTPLMNLEESDELAVLEKTFHRMASQLKESFEELEKRVQERTLELQEAKEAADSANRAKSEFLANMSHELRTPMNAIIGYSEMLQEEAEDLDIQEFIPDLQKIHLAGKHLLSLINDILDLSKIEAGRMELYLEIFEIQPMIQEVLTTISPLVEKNKNTLNVNTPENLGVMYGDLTKIRQNLFNLLSNASKFTENGTITLTVECYHQLGQEWIRFEVSDTGIGMSPEQSDKLFEAFTQADASTTRKYGGTGLGLAITRKFCQMMGGDIRVESVPNQGSTFTIELPLMRQASPLESFEPMPVPEEEHIAIAESPLQNTGTILVIDDDKSVTDLMQRYLTKEGFQVVTAPNGAIGLQLAKEIRPDAIILDIMMPQMDGWTVLSTLKADSEVAHIPVVIASMVDDKNLGFALGAADYLLKPLNRQQLTQVLHKFQVDRHSTVVMLIEDNIPTGEMVRRQLEKEGCRVVMVENGHQALEFIANDPPGLIISDLMMPEMDGFEFIHELQKNEQWRSIPVIILTAKELSEKDIQHLNGYVEKVFQKGAYDRKALLSEVHDLLSHVLNPKPSAKKS</sequence>
<dbReference type="CDD" id="cd12087">
    <property type="entry name" value="TM_EGFR-like"/>
    <property type="match status" value="1"/>
</dbReference>
<dbReference type="InterPro" id="IPR001789">
    <property type="entry name" value="Sig_transdc_resp-reg_receiver"/>
</dbReference>
<feature type="modified residue" description="4-aspartylphosphate" evidence="7">
    <location>
        <position position="853"/>
    </location>
</feature>
<evidence type="ECO:0000256" key="8">
    <source>
        <dbReference type="SAM" id="Coils"/>
    </source>
</evidence>
<dbReference type="Gene3D" id="1.10.287.130">
    <property type="match status" value="1"/>
</dbReference>
<feature type="coiled-coil region" evidence="8">
    <location>
        <begin position="44"/>
        <end position="71"/>
    </location>
</feature>
<dbReference type="PROSITE" id="PS50109">
    <property type="entry name" value="HIS_KIN"/>
    <property type="match status" value="1"/>
</dbReference>
<evidence type="ECO:0000256" key="9">
    <source>
        <dbReference type="SAM" id="Phobius"/>
    </source>
</evidence>
<dbReference type="Pfam" id="PF00072">
    <property type="entry name" value="Response_reg"/>
    <property type="match status" value="2"/>
</dbReference>
<dbReference type="CDD" id="cd16922">
    <property type="entry name" value="HATPase_EvgS-ArcB-TorS-like"/>
    <property type="match status" value="1"/>
</dbReference>
<dbReference type="PROSITE" id="PS50110">
    <property type="entry name" value="RESPONSE_REGULATORY"/>
    <property type="match status" value="2"/>
</dbReference>
<keyword evidence="8" id="KW-0175">Coiled coil</keyword>
<dbReference type="EMBL" id="JAIHOM010000033">
    <property type="protein sequence ID" value="MCW6036324.1"/>
    <property type="molecule type" value="Genomic_DNA"/>
</dbReference>
<reference evidence="12 13" key="1">
    <citation type="submission" date="2021-08" db="EMBL/GenBank/DDBJ databases">
        <title>Draft genome sequence of Spirulina subsalsa with high tolerance to salinity and hype-accumulation of phycocyanin.</title>
        <authorList>
            <person name="Pei H."/>
            <person name="Jiang L."/>
        </authorList>
    </citation>
    <scope>NUCLEOTIDE SEQUENCE [LARGE SCALE GENOMIC DNA]</scope>
    <source>
        <strain evidence="12 13">FACHB-351</strain>
    </source>
</reference>
<dbReference type="Proteomes" id="UP001526426">
    <property type="component" value="Unassembled WGS sequence"/>
</dbReference>
<keyword evidence="5" id="KW-0418">Kinase</keyword>
<evidence type="ECO:0000256" key="4">
    <source>
        <dbReference type="ARBA" id="ARBA00022679"/>
    </source>
</evidence>
<evidence type="ECO:0000256" key="6">
    <source>
        <dbReference type="ARBA" id="ARBA00023012"/>
    </source>
</evidence>
<dbReference type="SMART" id="SM00448">
    <property type="entry name" value="REC"/>
    <property type="match status" value="2"/>
</dbReference>
<feature type="coiled-coil region" evidence="8">
    <location>
        <begin position="390"/>
        <end position="431"/>
    </location>
</feature>
<dbReference type="CDD" id="cd00156">
    <property type="entry name" value="REC"/>
    <property type="match status" value="1"/>
</dbReference>
<evidence type="ECO:0000259" key="10">
    <source>
        <dbReference type="PROSITE" id="PS50109"/>
    </source>
</evidence>
<dbReference type="SUPFAM" id="SSF55874">
    <property type="entry name" value="ATPase domain of HSP90 chaperone/DNA topoisomerase II/histidine kinase"/>
    <property type="match status" value="1"/>
</dbReference>
<evidence type="ECO:0000313" key="12">
    <source>
        <dbReference type="EMBL" id="MCW6036324.1"/>
    </source>
</evidence>
<feature type="domain" description="Histidine kinase" evidence="10">
    <location>
        <begin position="431"/>
        <end position="653"/>
    </location>
</feature>
<keyword evidence="9" id="KW-0812">Transmembrane</keyword>
<evidence type="ECO:0000256" key="3">
    <source>
        <dbReference type="ARBA" id="ARBA00022553"/>
    </source>
</evidence>
<dbReference type="CDD" id="cd12913">
    <property type="entry name" value="PDC1_MCP_like"/>
    <property type="match status" value="1"/>
</dbReference>
<gene>
    <name evidence="12" type="ORF">K4A83_08565</name>
</gene>
<evidence type="ECO:0000256" key="7">
    <source>
        <dbReference type="PROSITE-ProRule" id="PRU00169"/>
    </source>
</evidence>
<evidence type="ECO:0000256" key="2">
    <source>
        <dbReference type="ARBA" id="ARBA00012438"/>
    </source>
</evidence>
<protein>
    <recommendedName>
        <fullName evidence="2">histidine kinase</fullName>
        <ecNumber evidence="2">2.7.13.3</ecNumber>
    </recommendedName>
</protein>
<dbReference type="PANTHER" id="PTHR43047">
    <property type="entry name" value="TWO-COMPONENT HISTIDINE PROTEIN KINASE"/>
    <property type="match status" value="1"/>
</dbReference>
<evidence type="ECO:0000256" key="5">
    <source>
        <dbReference type="ARBA" id="ARBA00022777"/>
    </source>
</evidence>
<dbReference type="InterPro" id="IPR011006">
    <property type="entry name" value="CheY-like_superfamily"/>
</dbReference>
<dbReference type="SUPFAM" id="SSF47384">
    <property type="entry name" value="Homodimeric domain of signal transducing histidine kinase"/>
    <property type="match status" value="1"/>
</dbReference>
<keyword evidence="4" id="KW-0808">Transferase</keyword>